<sequence>MDLSLVTFKKIRGNACYNTAKSRSYKAMENKDIEDINAIYERCKDTDFSRAKKVCEIPELQKFQEHLRAQKTHQNALNAVIRALFT</sequence>
<dbReference type="STRING" id="246195.DNO_0270"/>
<dbReference type="Proteomes" id="UP000000248">
    <property type="component" value="Chromosome"/>
</dbReference>
<dbReference type="EMBL" id="CP000513">
    <property type="protein sequence ID" value="ABQ14172.1"/>
    <property type="molecule type" value="Genomic_DNA"/>
</dbReference>
<organism evidence="1 2">
    <name type="scientific">Dichelobacter nodosus (strain VCS1703A)</name>
    <dbReference type="NCBI Taxonomy" id="246195"/>
    <lineage>
        <taxon>Bacteria</taxon>
        <taxon>Pseudomonadati</taxon>
        <taxon>Pseudomonadota</taxon>
        <taxon>Gammaproteobacteria</taxon>
        <taxon>Cardiobacteriales</taxon>
        <taxon>Cardiobacteriaceae</taxon>
        <taxon>Dichelobacter</taxon>
    </lineage>
</organism>
<accession>A5EWA9</accession>
<protein>
    <submittedName>
        <fullName evidence="1">Uncharacterized protein</fullName>
    </submittedName>
</protein>
<dbReference type="KEGG" id="dno:DNO_0270"/>
<gene>
    <name evidence="1" type="ordered locus">DNO_0270</name>
</gene>
<evidence type="ECO:0000313" key="2">
    <source>
        <dbReference type="Proteomes" id="UP000000248"/>
    </source>
</evidence>
<proteinExistence type="predicted"/>
<keyword evidence="2" id="KW-1185">Reference proteome</keyword>
<evidence type="ECO:0000313" key="1">
    <source>
        <dbReference type="EMBL" id="ABQ14172.1"/>
    </source>
</evidence>
<name>A5EWA9_DICNV</name>
<dbReference type="AlphaFoldDB" id="A5EWA9"/>
<dbReference type="HOGENOM" id="CLU_2492865_0_0_6"/>
<reference evidence="1 2" key="1">
    <citation type="journal article" date="2007" name="Nat. Biotechnol.">
        <title>Genome sequence and identification of candidate vaccine antigens from the animal pathogen Dichelobacter nodosus.</title>
        <authorList>
            <person name="Myers G.S."/>
            <person name="Parker D."/>
            <person name="Al-Hasani K."/>
            <person name="Kennan R.M."/>
            <person name="Seemann T."/>
            <person name="Ren Q."/>
            <person name="Badger J.H."/>
            <person name="Selengut J.D."/>
            <person name="Deboy R.T."/>
            <person name="Tettelin H."/>
            <person name="Boyce J.D."/>
            <person name="McCarl V.P."/>
            <person name="Han X."/>
            <person name="Nelson W.C."/>
            <person name="Madupu R."/>
            <person name="Mohamoud Y."/>
            <person name="Holley T."/>
            <person name="Fedorova N."/>
            <person name="Khouri H."/>
            <person name="Bottomley S.P."/>
            <person name="Whittington R.J."/>
            <person name="Adler B."/>
            <person name="Songer J.G."/>
            <person name="Rood J.I."/>
            <person name="Paulsen I.T."/>
        </authorList>
    </citation>
    <scope>NUCLEOTIDE SEQUENCE [LARGE SCALE GENOMIC DNA]</scope>
    <source>
        <strain evidence="1 2">VCS1703A</strain>
    </source>
</reference>